<name>A0A7C9R6C5_9HYPH</name>
<evidence type="ECO:0008006" key="3">
    <source>
        <dbReference type="Google" id="ProtNLM"/>
    </source>
</evidence>
<dbReference type="Proteomes" id="UP000481252">
    <property type="component" value="Unassembled WGS sequence"/>
</dbReference>
<accession>A0A7C9R6C5</accession>
<evidence type="ECO:0000313" key="2">
    <source>
        <dbReference type="Proteomes" id="UP000481252"/>
    </source>
</evidence>
<evidence type="ECO:0000313" key="1">
    <source>
        <dbReference type="EMBL" id="NGN40979.1"/>
    </source>
</evidence>
<keyword evidence="2" id="KW-1185">Reference proteome</keyword>
<protein>
    <recommendedName>
        <fullName evidence="3">DUF1127 domain-containing protein</fullName>
    </recommendedName>
</protein>
<reference evidence="1 2" key="1">
    <citation type="submission" date="2020-02" db="EMBL/GenBank/DDBJ databases">
        <title>Genome sequence of the type strain CGMCC 1.15528 of Mesorhizobium zhangyense.</title>
        <authorList>
            <person name="Gao J."/>
            <person name="Sun J."/>
        </authorList>
    </citation>
    <scope>NUCLEOTIDE SEQUENCE [LARGE SCALE GENOMIC DNA]</scope>
    <source>
        <strain evidence="1 2">CGMCC 1.15528</strain>
    </source>
</reference>
<gene>
    <name evidence="1" type="ORF">G6N74_07875</name>
</gene>
<comment type="caution">
    <text evidence="1">The sequence shown here is derived from an EMBL/GenBank/DDBJ whole genome shotgun (WGS) entry which is preliminary data.</text>
</comment>
<sequence>MSGFFKAAINALMEARQREAARYVNGALLSLDDDTLKANGFTREDLKKRGSSYSFV</sequence>
<dbReference type="EMBL" id="JAAKZG010000003">
    <property type="protein sequence ID" value="NGN40979.1"/>
    <property type="molecule type" value="Genomic_DNA"/>
</dbReference>
<dbReference type="AlphaFoldDB" id="A0A7C9R6C5"/>
<dbReference type="RefSeq" id="WP_165116079.1">
    <property type="nucleotide sequence ID" value="NZ_JAAKZG010000003.1"/>
</dbReference>
<organism evidence="1 2">
    <name type="scientific">Mesorhizobium zhangyense</name>
    <dbReference type="NCBI Taxonomy" id="1776730"/>
    <lineage>
        <taxon>Bacteria</taxon>
        <taxon>Pseudomonadati</taxon>
        <taxon>Pseudomonadota</taxon>
        <taxon>Alphaproteobacteria</taxon>
        <taxon>Hyphomicrobiales</taxon>
        <taxon>Phyllobacteriaceae</taxon>
        <taxon>Mesorhizobium</taxon>
    </lineage>
</organism>
<proteinExistence type="predicted"/>